<accession>A0ABU1ZBD5</accession>
<dbReference type="RefSeq" id="WP_310346683.1">
    <property type="nucleotide sequence ID" value="NZ_JAVDXQ010000004.1"/>
</dbReference>
<evidence type="ECO:0000313" key="1">
    <source>
        <dbReference type="EMBL" id="MDR7297939.1"/>
    </source>
</evidence>
<comment type="caution">
    <text evidence="1">The sequence shown here is derived from an EMBL/GenBank/DDBJ whole genome shotgun (WGS) entry which is preliminary data.</text>
</comment>
<protein>
    <recommendedName>
        <fullName evidence="3">ER-bound oxygenase mpaB/mpaB'/Rubber oxygenase catalytic domain-containing protein</fullName>
    </recommendedName>
</protein>
<gene>
    <name evidence="1" type="ORF">J2X16_003288</name>
</gene>
<dbReference type="Proteomes" id="UP001180536">
    <property type="component" value="Unassembled WGS sequence"/>
</dbReference>
<organism evidence="1 2">
    <name type="scientific">Pelomonas aquatica</name>
    <dbReference type="NCBI Taxonomy" id="431058"/>
    <lineage>
        <taxon>Bacteria</taxon>
        <taxon>Pseudomonadati</taxon>
        <taxon>Pseudomonadota</taxon>
        <taxon>Betaproteobacteria</taxon>
        <taxon>Burkholderiales</taxon>
        <taxon>Sphaerotilaceae</taxon>
        <taxon>Roseateles</taxon>
    </lineage>
</organism>
<name>A0ABU1ZBD5_9BURK</name>
<evidence type="ECO:0000313" key="2">
    <source>
        <dbReference type="Proteomes" id="UP001180536"/>
    </source>
</evidence>
<proteinExistence type="predicted"/>
<reference evidence="1 2" key="1">
    <citation type="submission" date="2023-07" db="EMBL/GenBank/DDBJ databases">
        <title>Sorghum-associated microbial communities from plants grown in Nebraska, USA.</title>
        <authorList>
            <person name="Schachtman D."/>
        </authorList>
    </citation>
    <scope>NUCLEOTIDE SEQUENCE [LARGE SCALE GENOMIC DNA]</scope>
    <source>
        <strain evidence="1 2">BE310</strain>
    </source>
</reference>
<evidence type="ECO:0008006" key="3">
    <source>
        <dbReference type="Google" id="ProtNLM"/>
    </source>
</evidence>
<keyword evidence="2" id="KW-1185">Reference proteome</keyword>
<sequence>MLQEINNWGDYRNKVREFDAVMEHAKAVASALFGQAAPAAHIRYGEQIFMTLLTHCISLRNLAGDANQRMPADLWGVPPMSAVARCVVEAHDAFEYVTGHDVGTAERAFRLLLWELHDQTRHLKMSAEAAPGDARAAALRADVQHRQSELEGHEYLRNLPPELQAELRRRLARGEPPAFHLSQRQRCAMSGVDADWHSAVTGQLAQYVHTLPSTVRQLASFKVETPEALRVVAMPLLFSLPFLVRTTQAVVKLMQGKVPEPPSRTARTMALWRGVAQPKRPSP</sequence>
<dbReference type="EMBL" id="JAVDXQ010000004">
    <property type="protein sequence ID" value="MDR7297939.1"/>
    <property type="molecule type" value="Genomic_DNA"/>
</dbReference>